<reference evidence="1 2" key="1">
    <citation type="submission" date="2023-11" db="EMBL/GenBank/DDBJ databases">
        <authorList>
            <person name="Val-Calvo J."/>
            <person name="Scortti M."/>
            <person name="Vazquez-Boland J."/>
        </authorList>
    </citation>
    <scope>NUCLEOTIDE SEQUENCE [LARGE SCALE GENOMIC DNA]</scope>
    <source>
        <strain evidence="1 2">DSM 46662</strain>
    </source>
</reference>
<sequence>MTDPSAGPALSEHDATLLTEAGFVTDPAAATAARADRDIRMQDLVHSSLSVADAAERLGVTAARIRQRLADGTLWAFDSGQGRLLPGQFTADGAVPHLDKVLPLLDKDLHPLTVQALLTQPQPSLTVDGRPVSIVAWLTGSEGTDAEIEQAADVIVAATWESTEMGAVTLLPQADAGPVFFQVVSAREDDDVFAVAGEVCRDVERRHRRP</sequence>
<evidence type="ECO:0000313" key="1">
    <source>
        <dbReference type="EMBL" id="MFM1731131.1"/>
    </source>
</evidence>
<gene>
    <name evidence="1" type="ORF">ABEU19_004682</name>
</gene>
<dbReference type="Proteomes" id="UP001629744">
    <property type="component" value="Unassembled WGS sequence"/>
</dbReference>
<organism evidence="1 2">
    <name type="scientific">Prescottella soli</name>
    <dbReference type="NCBI Taxonomy" id="1543852"/>
    <lineage>
        <taxon>Bacteria</taxon>
        <taxon>Bacillati</taxon>
        <taxon>Actinomycetota</taxon>
        <taxon>Actinomycetes</taxon>
        <taxon>Mycobacteriales</taxon>
        <taxon>Nocardiaceae</taxon>
        <taxon>Prescottella</taxon>
    </lineage>
</organism>
<keyword evidence="2" id="KW-1185">Reference proteome</keyword>
<name>A0ABW9FZR8_9NOCA</name>
<protein>
    <recommendedName>
        <fullName evidence="3">DNA-binding protein</fullName>
    </recommendedName>
</protein>
<evidence type="ECO:0000313" key="2">
    <source>
        <dbReference type="Proteomes" id="UP001629744"/>
    </source>
</evidence>
<comment type="caution">
    <text evidence="1">The sequence shown here is derived from an EMBL/GenBank/DDBJ whole genome shotgun (WGS) entry which is preliminary data.</text>
</comment>
<dbReference type="RefSeq" id="WP_348610975.1">
    <property type="nucleotide sequence ID" value="NZ_CP157276.1"/>
</dbReference>
<proteinExistence type="predicted"/>
<dbReference type="EMBL" id="JBDLNU010000006">
    <property type="protein sequence ID" value="MFM1731131.1"/>
    <property type="molecule type" value="Genomic_DNA"/>
</dbReference>
<evidence type="ECO:0008006" key="3">
    <source>
        <dbReference type="Google" id="ProtNLM"/>
    </source>
</evidence>
<accession>A0ABW9FZR8</accession>